<dbReference type="PANTHER" id="PTHR36849">
    <property type="entry name" value="CYTOPLASMIC PROTEIN-RELATED"/>
    <property type="match status" value="1"/>
</dbReference>
<gene>
    <name evidence="1" type="ordered locus">Mcup_1066</name>
</gene>
<organism evidence="1 2">
    <name type="scientific">Metallosphaera cuprina (strain Ar-4)</name>
    <dbReference type="NCBI Taxonomy" id="1006006"/>
    <lineage>
        <taxon>Archaea</taxon>
        <taxon>Thermoproteota</taxon>
        <taxon>Thermoprotei</taxon>
        <taxon>Sulfolobales</taxon>
        <taxon>Sulfolobaceae</taxon>
        <taxon>Metallosphaera</taxon>
    </lineage>
</organism>
<protein>
    <recommendedName>
        <fullName evidence="3">Uroporphyrin-III C-methyltransferase</fullName>
    </recommendedName>
</protein>
<dbReference type="Pfam" id="PF22752">
    <property type="entry name" value="DUF488-N3i"/>
    <property type="match status" value="1"/>
</dbReference>
<dbReference type="PATRIC" id="fig|1006006.8.peg.1060"/>
<name>F4G2X3_METCR</name>
<dbReference type="KEGG" id="mcn:Mcup_1066"/>
<dbReference type="AlphaFoldDB" id="F4G2X3"/>
<reference evidence="1 2" key="1">
    <citation type="journal article" date="2011" name="J. Bacteriol.">
        <title>Complete genome sequence of Metallosphaera cuprina, a metal sulfide-oxidizing archaeon from a hot spring.</title>
        <authorList>
            <person name="Liu L.J."/>
            <person name="You X.Y."/>
            <person name="Zheng H."/>
            <person name="Wang S."/>
            <person name="Jiang C.Y."/>
            <person name="Liu S.J."/>
        </authorList>
    </citation>
    <scope>NUCLEOTIDE SEQUENCE [LARGE SCALE GENOMIC DNA]</scope>
    <source>
        <strain evidence="1 2">Ar-4</strain>
    </source>
</reference>
<dbReference type="PANTHER" id="PTHR36849:SF1">
    <property type="entry name" value="CYTOPLASMIC PROTEIN"/>
    <property type="match status" value="1"/>
</dbReference>
<dbReference type="HOGENOM" id="CLU_137928_0_0_2"/>
<evidence type="ECO:0008006" key="3">
    <source>
        <dbReference type="Google" id="ProtNLM"/>
    </source>
</evidence>
<proteinExistence type="predicted"/>
<accession>F4G2X3</accession>
<sequence length="119" mass="14210">MIKVIVIKLKRVYEPVDKDDGIRVLVDRLWPRGVSKSKVDVWLKDVAPSEDLRRWFNHDPSKWEEFKRRYFDELDKNPKIEILLQLIRKNTNVTLVYASKSPYNNAVALKEYLEKLLKP</sequence>
<dbReference type="InterPro" id="IPR052552">
    <property type="entry name" value="YeaO-like"/>
</dbReference>
<dbReference type="Proteomes" id="UP000007812">
    <property type="component" value="Chromosome"/>
</dbReference>
<dbReference type="eggNOG" id="arCOG06027">
    <property type="taxonomic scope" value="Archaea"/>
</dbReference>
<evidence type="ECO:0000313" key="1">
    <source>
        <dbReference type="EMBL" id="AEB95171.1"/>
    </source>
</evidence>
<evidence type="ECO:0000313" key="2">
    <source>
        <dbReference type="Proteomes" id="UP000007812"/>
    </source>
</evidence>
<keyword evidence="2" id="KW-1185">Reference proteome</keyword>
<dbReference type="EMBL" id="CP002656">
    <property type="protein sequence ID" value="AEB95171.1"/>
    <property type="molecule type" value="Genomic_DNA"/>
</dbReference>